<feature type="compositionally biased region" description="Polar residues" evidence="1">
    <location>
        <begin position="124"/>
        <end position="139"/>
    </location>
</feature>
<name>A0A2N5T9Z3_9BASI</name>
<dbReference type="EMBL" id="PGCI01000670">
    <property type="protein sequence ID" value="PLW22248.1"/>
    <property type="molecule type" value="Genomic_DNA"/>
</dbReference>
<evidence type="ECO:0000256" key="1">
    <source>
        <dbReference type="SAM" id="MobiDB-lite"/>
    </source>
</evidence>
<evidence type="ECO:0000313" key="2">
    <source>
        <dbReference type="EMBL" id="PLW22248.1"/>
    </source>
</evidence>
<dbReference type="Proteomes" id="UP000235392">
    <property type="component" value="Unassembled WGS sequence"/>
</dbReference>
<proteinExistence type="predicted"/>
<protein>
    <submittedName>
        <fullName evidence="2">Uncharacterized protein</fullName>
    </submittedName>
</protein>
<sequence>MDGRATELQAVLGWLGKEKTAWVRSVRSRARAAGWDGGRERKQQRIQSEGTEQVCLVWGLSTTNRDAHRLAQGTWEAHWVWREKQDGHRRGYTFDDGKYQYIYRGWVLEMGSGLRIPIDPPRQSKLNAGETNPSQDEIM</sequence>
<accession>A0A2N5T9Z3</accession>
<organism evidence="2 3">
    <name type="scientific">Puccinia coronata f. sp. avenae</name>
    <dbReference type="NCBI Taxonomy" id="200324"/>
    <lineage>
        <taxon>Eukaryota</taxon>
        <taxon>Fungi</taxon>
        <taxon>Dikarya</taxon>
        <taxon>Basidiomycota</taxon>
        <taxon>Pucciniomycotina</taxon>
        <taxon>Pucciniomycetes</taxon>
        <taxon>Pucciniales</taxon>
        <taxon>Pucciniaceae</taxon>
        <taxon>Puccinia</taxon>
    </lineage>
</organism>
<feature type="region of interest" description="Disordered" evidence="1">
    <location>
        <begin position="118"/>
        <end position="139"/>
    </location>
</feature>
<evidence type="ECO:0000313" key="3">
    <source>
        <dbReference type="Proteomes" id="UP000235392"/>
    </source>
</evidence>
<gene>
    <name evidence="2" type="ORF">PCASD_14529</name>
</gene>
<dbReference type="AlphaFoldDB" id="A0A2N5T9Z3"/>
<reference evidence="2 3" key="1">
    <citation type="submission" date="2017-11" db="EMBL/GenBank/DDBJ databases">
        <title>De novo assembly and phasing of dikaryotic genomes from two isolates of Puccinia coronata f. sp. avenae, the causal agent of oat crown rust.</title>
        <authorList>
            <person name="Miller M.E."/>
            <person name="Zhang Y."/>
            <person name="Omidvar V."/>
            <person name="Sperschneider J."/>
            <person name="Schwessinger B."/>
            <person name="Raley C."/>
            <person name="Palmer J.M."/>
            <person name="Garnica D."/>
            <person name="Upadhyaya N."/>
            <person name="Rathjen J."/>
            <person name="Taylor J.M."/>
            <person name="Park R.F."/>
            <person name="Dodds P.N."/>
            <person name="Hirsch C.D."/>
            <person name="Kianian S.F."/>
            <person name="Figueroa M."/>
        </authorList>
    </citation>
    <scope>NUCLEOTIDE SEQUENCE [LARGE SCALE GENOMIC DNA]</scope>
    <source>
        <strain evidence="2">12SD80</strain>
    </source>
</reference>
<comment type="caution">
    <text evidence="2">The sequence shown here is derived from an EMBL/GenBank/DDBJ whole genome shotgun (WGS) entry which is preliminary data.</text>
</comment>